<dbReference type="GO" id="GO:0020037">
    <property type="term" value="F:heme binding"/>
    <property type="evidence" value="ECO:0007669"/>
    <property type="project" value="InterPro"/>
</dbReference>
<name>A0A1S6HI82_9GAMM</name>
<feature type="transmembrane region" description="Helical" evidence="8">
    <location>
        <begin position="164"/>
        <end position="186"/>
    </location>
</feature>
<dbReference type="GO" id="GO:0015990">
    <property type="term" value="P:electron transport coupled proton transport"/>
    <property type="evidence" value="ECO:0007669"/>
    <property type="project" value="TreeGrafter"/>
</dbReference>
<dbReference type="RefSeq" id="WP_077750601.1">
    <property type="nucleotide sequence ID" value="NZ_CP014782.1"/>
</dbReference>
<evidence type="ECO:0000256" key="1">
    <source>
        <dbReference type="ARBA" id="ARBA00004141"/>
    </source>
</evidence>
<evidence type="ECO:0000256" key="4">
    <source>
        <dbReference type="ARBA" id="ARBA00022989"/>
    </source>
</evidence>
<accession>A0A1S6HI82</accession>
<dbReference type="EMBL" id="CP014782">
    <property type="protein sequence ID" value="AQS35230.1"/>
    <property type="molecule type" value="Genomic_DNA"/>
</dbReference>
<evidence type="ECO:0000256" key="7">
    <source>
        <dbReference type="SAM" id="MobiDB-lite"/>
    </source>
</evidence>
<keyword evidence="11" id="KW-1185">Reference proteome</keyword>
<proteinExistence type="inferred from homology"/>
<feature type="region of interest" description="Disordered" evidence="7">
    <location>
        <begin position="572"/>
        <end position="607"/>
    </location>
</feature>
<dbReference type="InterPro" id="IPR000883">
    <property type="entry name" value="Cyt_C_Oxase_1"/>
</dbReference>
<keyword evidence="2 6" id="KW-0679">Respiratory chain</keyword>
<feature type="transmembrane region" description="Helical" evidence="8">
    <location>
        <begin position="274"/>
        <end position="290"/>
    </location>
</feature>
<keyword evidence="6" id="KW-0349">Heme</keyword>
<feature type="transmembrane region" description="Helical" evidence="8">
    <location>
        <begin position="31"/>
        <end position="52"/>
    </location>
</feature>
<feature type="transmembrane region" description="Helical" evidence="8">
    <location>
        <begin position="330"/>
        <end position="348"/>
    </location>
</feature>
<feature type="transmembrane region" description="Helical" evidence="8">
    <location>
        <begin position="401"/>
        <end position="424"/>
    </location>
</feature>
<feature type="transmembrane region" description="Helical" evidence="8">
    <location>
        <begin position="444"/>
        <end position="466"/>
    </location>
</feature>
<keyword evidence="10" id="KW-0560">Oxidoreductase</keyword>
<evidence type="ECO:0000256" key="3">
    <source>
        <dbReference type="ARBA" id="ARBA00022692"/>
    </source>
</evidence>
<dbReference type="AlphaFoldDB" id="A0A1S6HI82"/>
<dbReference type="Pfam" id="PF00115">
    <property type="entry name" value="COX1"/>
    <property type="match status" value="1"/>
</dbReference>
<evidence type="ECO:0000259" key="9">
    <source>
        <dbReference type="PROSITE" id="PS50855"/>
    </source>
</evidence>
<feature type="compositionally biased region" description="Acidic residues" evidence="7">
    <location>
        <begin position="573"/>
        <end position="582"/>
    </location>
</feature>
<dbReference type="GO" id="GO:0016020">
    <property type="term" value="C:membrane"/>
    <property type="evidence" value="ECO:0007669"/>
    <property type="project" value="UniProtKB-SubCell"/>
</dbReference>
<feature type="transmembrane region" description="Helical" evidence="8">
    <location>
        <begin position="302"/>
        <end position="324"/>
    </location>
</feature>
<dbReference type="PRINTS" id="PR01165">
    <property type="entry name" value="CYCOXIDASEI"/>
</dbReference>
<dbReference type="EC" id="1.9.3.1" evidence="10"/>
<keyword evidence="5 8" id="KW-0472">Membrane</keyword>
<organism evidence="10 11">
    <name type="scientific">Shewanella psychrophila</name>
    <dbReference type="NCBI Taxonomy" id="225848"/>
    <lineage>
        <taxon>Bacteria</taxon>
        <taxon>Pseudomonadati</taxon>
        <taxon>Pseudomonadota</taxon>
        <taxon>Gammaproteobacteria</taxon>
        <taxon>Alteromonadales</taxon>
        <taxon>Shewanellaceae</taxon>
        <taxon>Shewanella</taxon>
    </lineage>
</organism>
<dbReference type="GO" id="GO:0004129">
    <property type="term" value="F:cytochrome-c oxidase activity"/>
    <property type="evidence" value="ECO:0007669"/>
    <property type="project" value="InterPro"/>
</dbReference>
<dbReference type="KEGG" id="spsw:Sps_00005"/>
<evidence type="ECO:0000256" key="6">
    <source>
        <dbReference type="RuleBase" id="RU000370"/>
    </source>
</evidence>
<feature type="compositionally biased region" description="Polar residues" evidence="7">
    <location>
        <begin position="588"/>
        <end position="600"/>
    </location>
</feature>
<dbReference type="PANTHER" id="PTHR10422">
    <property type="entry name" value="CYTOCHROME C OXIDASE SUBUNIT 1"/>
    <property type="match status" value="1"/>
</dbReference>
<dbReference type="GO" id="GO:0022904">
    <property type="term" value="P:respiratory electron transport chain"/>
    <property type="evidence" value="ECO:0007669"/>
    <property type="project" value="TreeGrafter"/>
</dbReference>
<feature type="domain" description="Cytochrome oxidase subunit I profile" evidence="9">
    <location>
        <begin position="19"/>
        <end position="550"/>
    </location>
</feature>
<feature type="transmembrane region" description="Helical" evidence="8">
    <location>
        <begin position="113"/>
        <end position="136"/>
    </location>
</feature>
<dbReference type="PANTHER" id="PTHR10422:SF18">
    <property type="entry name" value="CYTOCHROME C OXIDASE SUBUNIT 1"/>
    <property type="match status" value="1"/>
</dbReference>
<dbReference type="Gene3D" id="1.20.210.10">
    <property type="entry name" value="Cytochrome c oxidase-like, subunit I domain"/>
    <property type="match status" value="1"/>
</dbReference>
<keyword evidence="6" id="KW-0479">Metal-binding</keyword>
<dbReference type="SUPFAM" id="SSF81442">
    <property type="entry name" value="Cytochrome c oxidase subunit I-like"/>
    <property type="match status" value="1"/>
</dbReference>
<dbReference type="InterPro" id="IPR023615">
    <property type="entry name" value="Cyt_c_Oxase_su1_BS"/>
</dbReference>
<gene>
    <name evidence="10" type="ORF">Sps_00005</name>
</gene>
<dbReference type="InterPro" id="IPR023616">
    <property type="entry name" value="Cyt_c_oxase-like_su1_dom"/>
</dbReference>
<evidence type="ECO:0000313" key="10">
    <source>
        <dbReference type="EMBL" id="AQS35230.1"/>
    </source>
</evidence>
<dbReference type="PROSITE" id="PS00077">
    <property type="entry name" value="COX1_CUB"/>
    <property type="match status" value="1"/>
</dbReference>
<comment type="subcellular location">
    <subcellularLocation>
        <location evidence="1">Membrane</location>
        <topology evidence="1">Multi-pass membrane protein</topology>
    </subcellularLocation>
</comment>
<feature type="transmembrane region" description="Helical" evidence="8">
    <location>
        <begin position="369"/>
        <end position="389"/>
    </location>
</feature>
<evidence type="ECO:0000256" key="8">
    <source>
        <dbReference type="SAM" id="Phobius"/>
    </source>
</evidence>
<evidence type="ECO:0000256" key="2">
    <source>
        <dbReference type="ARBA" id="ARBA00022660"/>
    </source>
</evidence>
<keyword evidence="6" id="KW-0408">Iron</keyword>
<evidence type="ECO:0000313" key="11">
    <source>
        <dbReference type="Proteomes" id="UP000189545"/>
    </source>
</evidence>
<protein>
    <submittedName>
        <fullName evidence="10">Heme/copper-type cytochrome/quinol oxidase, subunit 1</fullName>
        <ecNumber evidence="10">1.9.3.1</ecNumber>
    </submittedName>
</protein>
<dbReference type="InterPro" id="IPR036927">
    <property type="entry name" value="Cyt_c_oxase-like_su1_sf"/>
</dbReference>
<reference evidence="10 11" key="1">
    <citation type="submission" date="2016-03" db="EMBL/GenBank/DDBJ databases">
        <title>Complete genome sequence of Shewanella psychrophila WP2, a deep sea bacterium isolated from west Pacific sediment.</title>
        <authorList>
            <person name="Xu G."/>
            <person name="Jian H."/>
        </authorList>
    </citation>
    <scope>NUCLEOTIDE SEQUENCE [LARGE SCALE GENOMIC DNA]</scope>
    <source>
        <strain evidence="10 11">WP2</strain>
    </source>
</reference>
<feature type="transmembrane region" description="Helical" evidence="8">
    <location>
        <begin position="72"/>
        <end position="101"/>
    </location>
</feature>
<keyword evidence="3 6" id="KW-0812">Transmembrane</keyword>
<comment type="similarity">
    <text evidence="6">Belongs to the heme-copper respiratory oxidase family.</text>
</comment>
<sequence>MSFTAIVDQADESQHPTSFMTKYIWSQDHKVIAIQYSITALFVGLVALGLSAMMRLQLGFPDTFSFIDPSNYLQFVTMHGMIMVIYLLTALLLGGFGNYLIPLMVGARDMVFPYLNMLSYWTYLLAVIVLLASFFVPGGPTGAGWTLYPPQTILPGTPGSDGGILLMLVSLAIFIVAFTMGGLNYVTTILQARAKGMTLMRMPLTIWGIFIATILGLLAFPALLVSAIMMMLDKLVGTSFFMPAILSLGEPLNYTGGSPVLFQHLFWFFGHPEVYIVALPAFGMVSDVIATHARKNIFGYRMMVWAIVAIGGLSFVVWAHHMYVSGMNPYFGFFFATTTLIIAIPTALKVYNWSLTLWRGNIHMTVPMMFAIGFIFTFTHGGLTGLFLGNVVVDLPLSDTYFVVAHFHMVMGVSPIMVLFAAIYHWFPKITGRFLNTGLGKFHFWMTFIGTYSIYLPMHYLGFLGVPRRYFAMGPTEFIPESAQSLNASITISALIVGLVQLIFLFNIIWSIFKGKKSGSNPWNATTLEWQTEYTPPRHGNWGEKIPVVYRWAYDYSVPGVKADFIPQNVSPEEVEMMDEPDVMPAATSETNDQTKVNSQSDDKGGV</sequence>
<dbReference type="OrthoDB" id="9803294at2"/>
<evidence type="ECO:0000256" key="5">
    <source>
        <dbReference type="ARBA" id="ARBA00023136"/>
    </source>
</evidence>
<feature type="transmembrane region" description="Helical" evidence="8">
    <location>
        <begin position="486"/>
        <end position="510"/>
    </location>
</feature>
<dbReference type="GO" id="GO:0016491">
    <property type="term" value="F:oxidoreductase activity"/>
    <property type="evidence" value="ECO:0007669"/>
    <property type="project" value="UniProtKB-KW"/>
</dbReference>
<keyword evidence="6" id="KW-0813">Transport</keyword>
<dbReference type="GO" id="GO:0009060">
    <property type="term" value="P:aerobic respiration"/>
    <property type="evidence" value="ECO:0007669"/>
    <property type="project" value="InterPro"/>
</dbReference>
<dbReference type="PROSITE" id="PS50855">
    <property type="entry name" value="COX1"/>
    <property type="match status" value="1"/>
</dbReference>
<dbReference type="Proteomes" id="UP000189545">
    <property type="component" value="Chromosome"/>
</dbReference>
<dbReference type="STRING" id="225848.Sps_00005"/>
<keyword evidence="6" id="KW-0249">Electron transport</keyword>
<keyword evidence="4 8" id="KW-1133">Transmembrane helix</keyword>
<feature type="transmembrane region" description="Helical" evidence="8">
    <location>
        <begin position="206"/>
        <end position="232"/>
    </location>
</feature>